<proteinExistence type="predicted"/>
<dbReference type="Pfam" id="PF14092">
    <property type="entry name" value="DUF4270"/>
    <property type="match status" value="1"/>
</dbReference>
<accession>A0A2N3ICQ9</accession>
<organism evidence="1 2">
    <name type="scientific">Labilibaculum manganireducens</name>
    <dbReference type="NCBI Taxonomy" id="1940525"/>
    <lineage>
        <taxon>Bacteria</taxon>
        <taxon>Pseudomonadati</taxon>
        <taxon>Bacteroidota</taxon>
        <taxon>Bacteroidia</taxon>
        <taxon>Marinilabiliales</taxon>
        <taxon>Marinifilaceae</taxon>
        <taxon>Labilibaculum</taxon>
    </lineage>
</organism>
<dbReference type="PROSITE" id="PS51257">
    <property type="entry name" value="PROKAR_LIPOPROTEIN"/>
    <property type="match status" value="1"/>
</dbReference>
<gene>
    <name evidence="1" type="ORF">BZG01_04955</name>
</gene>
<evidence type="ECO:0000313" key="1">
    <source>
        <dbReference type="EMBL" id="PKQ68106.1"/>
    </source>
</evidence>
<dbReference type="Proteomes" id="UP000233618">
    <property type="component" value="Unassembled WGS sequence"/>
</dbReference>
<comment type="caution">
    <text evidence="1">The sequence shown here is derived from an EMBL/GenBank/DDBJ whole genome shotgun (WGS) entry which is preliminary data.</text>
</comment>
<dbReference type="InterPro" id="IPR025366">
    <property type="entry name" value="DUF4270"/>
</dbReference>
<name>A0A2N3ICQ9_9BACT</name>
<keyword evidence="2" id="KW-1185">Reference proteome</keyword>
<dbReference type="EMBL" id="MVDE01000005">
    <property type="protein sequence ID" value="PKQ68106.1"/>
    <property type="molecule type" value="Genomic_DNA"/>
</dbReference>
<evidence type="ECO:0008006" key="3">
    <source>
        <dbReference type="Google" id="ProtNLM"/>
    </source>
</evidence>
<dbReference type="RefSeq" id="WP_101308740.1">
    <property type="nucleotide sequence ID" value="NZ_MVDE01000005.1"/>
</dbReference>
<evidence type="ECO:0000313" key="2">
    <source>
        <dbReference type="Proteomes" id="UP000233618"/>
    </source>
</evidence>
<protein>
    <recommendedName>
        <fullName evidence="3">DUF4270 domain-containing protein</fullName>
    </recommendedName>
</protein>
<reference evidence="1 2" key="1">
    <citation type="journal article" date="2017" name="Front. Microbiol.">
        <title>Labilibaculum manganireducens gen. nov., sp. nov. and Labilibaculum filiforme sp. nov., Novel Bacteroidetes Isolated from Subsurface Sediments of the Baltic Sea.</title>
        <authorList>
            <person name="Vandieken V."/>
            <person name="Marshall I.P."/>
            <person name="Niemann H."/>
            <person name="Engelen B."/>
            <person name="Cypionka H."/>
        </authorList>
    </citation>
    <scope>NUCLEOTIDE SEQUENCE [LARGE SCALE GENOMIC DNA]</scope>
    <source>
        <strain evidence="1 2">59.10-2M</strain>
    </source>
</reference>
<sequence length="456" mass="50905">MNKLFSLIIILSVLIIGCNSEEFEIHELGGNLIESSTVINMVDTFTIQSSTVIMDSIQTSSLGSVSVGRYVDEYLGSMKATAYSKVELGTVFSLDTTDKAKLDSIVLVAYSKGLFWGDTTQTQTINVHRVTNHIEINNDTSAYYNIYSLNIDPKVLGTRTFKARPKRKIEVGSANYHDFRIRLNDEIGYEILGEAIKSDGFTSDATKWEKRFEGIALVPGEDDNASVLNFQTDSMNIRLYYRVVGSSTGGGVERHRDFTISKTLSFTNYKADRANTNQLGTGLSGLVESEIDIPSEQTNNLSFIQGGTGIYTKLKIPYLELLGQQGDAVSLLNAELLLYPLEGTDQKELYPLNGLNFEVYETDRKNRLVTAILNSRNSQLTSIYYVNYENPEDTPLSFDLTNYVGNVLANGMEDDEGLMIKLTSQFDNGFVNRMVINNDPNSRFKIKLKTTYAVQK</sequence>
<dbReference type="AlphaFoldDB" id="A0A2N3ICQ9"/>